<comment type="caution">
    <text evidence="4">The sequence shown here is derived from an EMBL/GenBank/DDBJ whole genome shotgun (WGS) entry which is preliminary data.</text>
</comment>
<evidence type="ECO:0000256" key="1">
    <source>
        <dbReference type="ARBA" id="ARBA00006484"/>
    </source>
</evidence>
<accession>A0A2K3JK34</accession>
<sequence>KIPDGWPKEVLSDVESLTEEKIDEVLNQYLKDFKEGSLENKGWPISEMSTYNISKIALNAYTRVVARKYPSICINAVCPGYVKTDINCNTGYLTPDEGAESIVRLALLPHGGPSGLFFIRKEEKPF</sequence>
<evidence type="ECO:0000313" key="4">
    <source>
        <dbReference type="EMBL" id="PNX54395.1"/>
    </source>
</evidence>
<reference evidence="4 5" key="1">
    <citation type="journal article" date="2014" name="Am. J. Bot.">
        <title>Genome assembly and annotation for red clover (Trifolium pratense; Fabaceae).</title>
        <authorList>
            <person name="Istvanek J."/>
            <person name="Jaros M."/>
            <person name="Krenek A."/>
            <person name="Repkova J."/>
        </authorList>
    </citation>
    <scope>NUCLEOTIDE SEQUENCE [LARGE SCALE GENOMIC DNA]</scope>
    <source>
        <strain evidence="5">cv. Tatra</strain>
        <tissue evidence="4">Young leaves</tissue>
    </source>
</reference>
<dbReference type="GO" id="GO:0016491">
    <property type="term" value="F:oxidoreductase activity"/>
    <property type="evidence" value="ECO:0007669"/>
    <property type="project" value="UniProtKB-KW"/>
</dbReference>
<dbReference type="PANTHER" id="PTHR43490">
    <property type="entry name" value="(+)-NEOMENTHOL DEHYDROGENASE"/>
    <property type="match status" value="1"/>
</dbReference>
<dbReference type="InterPro" id="IPR036291">
    <property type="entry name" value="NAD(P)-bd_dom_sf"/>
</dbReference>
<dbReference type="InterPro" id="IPR020904">
    <property type="entry name" value="Sc_DH/Rdtase_CS"/>
</dbReference>
<dbReference type="Proteomes" id="UP000236291">
    <property type="component" value="Unassembled WGS sequence"/>
</dbReference>
<keyword evidence="2" id="KW-0521">NADP</keyword>
<dbReference type="PANTHER" id="PTHR43490:SF123">
    <property type="entry name" value="SHORT CHAIN DEHYDROGENASE"/>
    <property type="match status" value="1"/>
</dbReference>
<dbReference type="EMBL" id="ASHM01067808">
    <property type="protein sequence ID" value="PNX54395.1"/>
    <property type="molecule type" value="Genomic_DNA"/>
</dbReference>
<dbReference type="InterPro" id="IPR002347">
    <property type="entry name" value="SDR_fam"/>
</dbReference>
<name>A0A2K3JK34_TRIPR</name>
<organism evidence="4 5">
    <name type="scientific">Trifolium pratense</name>
    <name type="common">Red clover</name>
    <dbReference type="NCBI Taxonomy" id="57577"/>
    <lineage>
        <taxon>Eukaryota</taxon>
        <taxon>Viridiplantae</taxon>
        <taxon>Streptophyta</taxon>
        <taxon>Embryophyta</taxon>
        <taxon>Tracheophyta</taxon>
        <taxon>Spermatophyta</taxon>
        <taxon>Magnoliopsida</taxon>
        <taxon>eudicotyledons</taxon>
        <taxon>Gunneridae</taxon>
        <taxon>Pentapetalae</taxon>
        <taxon>rosids</taxon>
        <taxon>fabids</taxon>
        <taxon>Fabales</taxon>
        <taxon>Fabaceae</taxon>
        <taxon>Papilionoideae</taxon>
        <taxon>50 kb inversion clade</taxon>
        <taxon>NPAAA clade</taxon>
        <taxon>Hologalegina</taxon>
        <taxon>IRL clade</taxon>
        <taxon>Trifolieae</taxon>
        <taxon>Trifolium</taxon>
    </lineage>
</organism>
<proteinExistence type="inferred from homology"/>
<protein>
    <submittedName>
        <fullName evidence="4">(+)-neomenthol dehydrogenase-like protein</fullName>
    </submittedName>
</protein>
<evidence type="ECO:0000313" key="5">
    <source>
        <dbReference type="Proteomes" id="UP000236291"/>
    </source>
</evidence>
<feature type="non-terminal residue" evidence="4">
    <location>
        <position position="1"/>
    </location>
</feature>
<dbReference type="SUPFAM" id="SSF51735">
    <property type="entry name" value="NAD(P)-binding Rossmann-fold domains"/>
    <property type="match status" value="1"/>
</dbReference>
<reference evidence="4 5" key="2">
    <citation type="journal article" date="2017" name="Front. Plant Sci.">
        <title>Gene Classification and Mining of Molecular Markers Useful in Red Clover (Trifolium pratense) Breeding.</title>
        <authorList>
            <person name="Istvanek J."/>
            <person name="Dluhosova J."/>
            <person name="Dluhos P."/>
            <person name="Patkova L."/>
            <person name="Nedelnik J."/>
            <person name="Repkova J."/>
        </authorList>
    </citation>
    <scope>NUCLEOTIDE SEQUENCE [LARGE SCALE GENOMIC DNA]</scope>
    <source>
        <strain evidence="5">cv. Tatra</strain>
        <tissue evidence="4">Young leaves</tissue>
    </source>
</reference>
<gene>
    <name evidence="4" type="ORF">L195_g048014</name>
</gene>
<dbReference type="STRING" id="57577.A0A2K3JK34"/>
<dbReference type="AlphaFoldDB" id="A0A2K3JK34"/>
<dbReference type="Gene3D" id="3.40.50.720">
    <property type="entry name" value="NAD(P)-binding Rossmann-like Domain"/>
    <property type="match status" value="1"/>
</dbReference>
<dbReference type="PRINTS" id="PR00081">
    <property type="entry name" value="GDHRDH"/>
</dbReference>
<evidence type="ECO:0000256" key="3">
    <source>
        <dbReference type="ARBA" id="ARBA00023002"/>
    </source>
</evidence>
<keyword evidence="3" id="KW-0560">Oxidoreductase</keyword>
<dbReference type="ExpressionAtlas" id="A0A2K3JK34">
    <property type="expression patterns" value="baseline"/>
</dbReference>
<comment type="similarity">
    <text evidence="1">Belongs to the short-chain dehydrogenases/reductases (SDR) family.</text>
</comment>
<dbReference type="Pfam" id="PF13561">
    <property type="entry name" value="adh_short_C2"/>
    <property type="match status" value="1"/>
</dbReference>
<dbReference type="PROSITE" id="PS00061">
    <property type="entry name" value="ADH_SHORT"/>
    <property type="match status" value="1"/>
</dbReference>
<dbReference type="GO" id="GO:0016020">
    <property type="term" value="C:membrane"/>
    <property type="evidence" value="ECO:0007669"/>
    <property type="project" value="TreeGrafter"/>
</dbReference>
<evidence type="ECO:0000256" key="2">
    <source>
        <dbReference type="ARBA" id="ARBA00022857"/>
    </source>
</evidence>